<dbReference type="KEGG" id="vg:7750896"/>
<evidence type="ECO:0000259" key="1">
    <source>
        <dbReference type="Pfam" id="PF00149"/>
    </source>
</evidence>
<dbReference type="Pfam" id="PF13671">
    <property type="entry name" value="AAA_33"/>
    <property type="match status" value="1"/>
</dbReference>
<keyword evidence="4" id="KW-1185">Reference proteome</keyword>
<dbReference type="PANTHER" id="PTHR42850:SF4">
    <property type="entry name" value="ZINC-DEPENDENT ENDOPOLYPHOSPHATASE"/>
    <property type="match status" value="1"/>
</dbReference>
<evidence type="ECO:0000259" key="2">
    <source>
        <dbReference type="Pfam" id="PF09511"/>
    </source>
</evidence>
<dbReference type="InterPro" id="IPR029052">
    <property type="entry name" value="Metallo-depent_PP-like"/>
</dbReference>
<dbReference type="Proteomes" id="UP000001878">
    <property type="component" value="Segment"/>
</dbReference>
<gene>
    <name evidence="3" type="ORF">lb338_phage_41</name>
</gene>
<accession>C1KFF1</accession>
<dbReference type="SUPFAM" id="SSF56300">
    <property type="entry name" value="Metallo-dependent phosphatases"/>
    <property type="match status" value="1"/>
</dbReference>
<sequence length="760" mass="87689">MRQLVLLRGAMGSGKSTWIREHNLEDFTLSPDSVRVMYGALSKRNEHGIYSANAKKDGPVWEAILKMLEYRMSSGMFTVIDATHGTERAINIYRELARKYRYRVYVVDFQVPLEELIERVNKRNKSNLSGSDNKYIPEYAVVDKFQQISLHSVPHWVTKLDPSDAIDKIKWQFEDLGDKKLYIFGDIHSSYKALKDAWDKLGLEDNYKDMIVFVGDLFDRGIRPVETFKFIQDKFKRHNVTLIMGNHDYNLANMVRNTVVNPPRHTYYNTYLPLKRAGVSEKEIKNLIDSMYQGVFLKGKQPIYITHGGIYPYNTKDPLGLNKLSTSEMIYGTGDFSYDLDSNFPDVNILSIHGHRNLNHGKAIYKNGKSTSVNLEQGVDEGKNLAVAIVEDGLVTVKQFKNYEFNLSAKDMKWASQSKIKYLLTNPNAYLEAAKRNSYINVKHLNKGIATVNFSESAFKGKVWDDFTVRSRGLFIDTYHNEVYARGYDKFFRVDELGGWGKLQLQGNLDVYKKYNGFLGMLTYDTHQDKLIYFSKGSIFGNDDTPVSPYAQLVKETVESEIRGHEDFLKSLLKDKTMLFEVVNEEKDPHIVHNFDKPKAVMLDIVYNDLIFRKMSYKSLTNISDKIGLPLKKHIATISNRNLRGSLQKLAHNKELEGFVLEDESGYMFKAKTYIYSAVKARRNMWERIVKQIAYGEPLTVPVSEQLKRYQSLNFGTEIGESKEEENSIKKLDYFMGIEASYVNPVRNLLKLREKYDLLL</sequence>
<dbReference type="EMBL" id="FJ822135">
    <property type="protein sequence ID" value="ACO36962.1"/>
    <property type="molecule type" value="Genomic_DNA"/>
</dbReference>
<dbReference type="InterPro" id="IPR027417">
    <property type="entry name" value="P-loop_NTPase"/>
</dbReference>
<feature type="domain" description="T4 RNA ligase 1-like N-terminal" evidence="2">
    <location>
        <begin position="471"/>
        <end position="672"/>
    </location>
</feature>
<feature type="domain" description="Calcineurin-like phosphoesterase" evidence="1">
    <location>
        <begin position="180"/>
        <end position="366"/>
    </location>
</feature>
<organism evidence="3 4">
    <name type="scientific">Lactobacillus phage Lb338-1</name>
    <dbReference type="NCBI Taxonomy" id="2892342"/>
    <lineage>
        <taxon>Viruses</taxon>
        <taxon>Duplodnaviria</taxon>
        <taxon>Heunggongvirae</taxon>
        <taxon>Uroviricota</taxon>
        <taxon>Caudoviricetes</taxon>
        <taxon>Herelleviridae</taxon>
        <taxon>Mooreparkvirus</taxon>
        <taxon>Mooreparkvirus Lb3381</taxon>
    </lineage>
</organism>
<dbReference type="RefSeq" id="YP_002790720.1">
    <property type="nucleotide sequence ID" value="NC_012530.1"/>
</dbReference>
<dbReference type="InterPro" id="IPR050126">
    <property type="entry name" value="Ap4A_hydrolase"/>
</dbReference>
<dbReference type="Gene3D" id="3.60.21.10">
    <property type="match status" value="1"/>
</dbReference>
<protein>
    <submittedName>
        <fullName evidence="3">Uncharacterized protein</fullName>
    </submittedName>
</protein>
<dbReference type="Pfam" id="PF00149">
    <property type="entry name" value="Metallophos"/>
    <property type="match status" value="1"/>
</dbReference>
<dbReference type="OrthoDB" id="2751at10239"/>
<reference evidence="3 4" key="1">
    <citation type="journal article" date="2009" name="Gene">
        <title>Genome of a virulent bacteriophage Lb338-1 that lyses the probiotic Lactobacillus paracasei cheese strain.</title>
        <authorList>
            <person name="Alemayehu D."/>
            <person name="Ross R.P."/>
            <person name="O'Sullivan O."/>
            <person name="Coffey A."/>
            <person name="Stanton C."/>
            <person name="Fitzgerald G.F."/>
            <person name="McAuliffe O."/>
        </authorList>
    </citation>
    <scope>NUCLEOTIDE SEQUENCE [LARGE SCALE GENOMIC DNA]</scope>
    <source>
        <strain evidence="3">Lb338-1</strain>
    </source>
</reference>
<dbReference type="InterPro" id="IPR019039">
    <property type="entry name" value="T4-Rnl1-like_N"/>
</dbReference>
<dbReference type="SUPFAM" id="SSF52540">
    <property type="entry name" value="P-loop containing nucleoside triphosphate hydrolases"/>
    <property type="match status" value="1"/>
</dbReference>
<dbReference type="InterPro" id="IPR004843">
    <property type="entry name" value="Calcineurin-like_PHP"/>
</dbReference>
<dbReference type="GeneID" id="7750896"/>
<dbReference type="Gene3D" id="3.40.50.300">
    <property type="entry name" value="P-loop containing nucleotide triphosphate hydrolases"/>
    <property type="match status" value="1"/>
</dbReference>
<proteinExistence type="predicted"/>
<evidence type="ECO:0000313" key="3">
    <source>
        <dbReference type="EMBL" id="ACO36962.1"/>
    </source>
</evidence>
<dbReference type="Pfam" id="PF09511">
    <property type="entry name" value="RNA_lig_T4_1"/>
    <property type="match status" value="1"/>
</dbReference>
<dbReference type="GO" id="GO:0016791">
    <property type="term" value="F:phosphatase activity"/>
    <property type="evidence" value="ECO:0007669"/>
    <property type="project" value="TreeGrafter"/>
</dbReference>
<name>C1KFF1_9CAUD</name>
<dbReference type="PANTHER" id="PTHR42850">
    <property type="entry name" value="METALLOPHOSPHOESTERASE"/>
    <property type="match status" value="1"/>
</dbReference>
<evidence type="ECO:0000313" key="4">
    <source>
        <dbReference type="Proteomes" id="UP000001878"/>
    </source>
</evidence>